<accession>A0ABT7VUI1</accession>
<comment type="caution">
    <text evidence="2">The sequence shown here is derived from an EMBL/GenBank/DDBJ whole genome shotgun (WGS) entry which is preliminary data.</text>
</comment>
<organism evidence="2 3">
    <name type="scientific">Candidatus Marithioploca araucensis</name>
    <dbReference type="NCBI Taxonomy" id="70273"/>
    <lineage>
        <taxon>Bacteria</taxon>
        <taxon>Pseudomonadati</taxon>
        <taxon>Pseudomonadota</taxon>
        <taxon>Gammaproteobacteria</taxon>
        <taxon>Thiotrichales</taxon>
        <taxon>Thiotrichaceae</taxon>
        <taxon>Candidatus Marithioploca</taxon>
    </lineage>
</organism>
<proteinExistence type="predicted"/>
<keyword evidence="3" id="KW-1185">Reference proteome</keyword>
<dbReference type="PANTHER" id="PTHR32182:SF22">
    <property type="entry name" value="ATP-DEPENDENT ENDONUCLEASE, OLD FAMILY-RELATED"/>
    <property type="match status" value="1"/>
</dbReference>
<sequence length="200" mass="22352">MNPLKKIRIQGFKSIVDQEFEPGQVNILIGANGSGKTALLEAIGLLSAAMNGRVDNNALQGRGVRLGTPQLYKSAFKGGIEAQSIHLSFQWQDEQRNDKSEYSVTLENSNQSPSAWSYQAEDFRLNDKLIMQHCPSEENGRNNATQKVHFGARHGIGFEAIYRRIENNRLQDFLEALKSYAIYSPTTPALRDLITDITPL</sequence>
<evidence type="ECO:0000313" key="2">
    <source>
        <dbReference type="EMBL" id="MDM8563224.1"/>
    </source>
</evidence>
<dbReference type="Gene3D" id="3.40.50.300">
    <property type="entry name" value="P-loop containing nucleotide triphosphate hydrolases"/>
    <property type="match status" value="1"/>
</dbReference>
<name>A0ABT7VUI1_9GAMM</name>
<dbReference type="Proteomes" id="UP001171945">
    <property type="component" value="Unassembled WGS sequence"/>
</dbReference>
<reference evidence="2" key="1">
    <citation type="submission" date="2023-06" db="EMBL/GenBank/DDBJ databases">
        <title>Uncultivated large filamentous bacteria from sulfidic sediments reveal new species and different genomic features in energy metabolism and defense.</title>
        <authorList>
            <person name="Fonseca A."/>
        </authorList>
    </citation>
    <scope>NUCLEOTIDE SEQUENCE</scope>
    <source>
        <strain evidence="2">HSG4</strain>
    </source>
</reference>
<evidence type="ECO:0000259" key="1">
    <source>
        <dbReference type="Pfam" id="PF13476"/>
    </source>
</evidence>
<gene>
    <name evidence="2" type="ORF">QUF54_07710</name>
</gene>
<feature type="domain" description="Rad50/SbcC-type AAA" evidence="1">
    <location>
        <begin position="6"/>
        <end position="109"/>
    </location>
</feature>
<protein>
    <submittedName>
        <fullName evidence="2">AAA family ATPase</fullName>
    </submittedName>
</protein>
<evidence type="ECO:0000313" key="3">
    <source>
        <dbReference type="Proteomes" id="UP001171945"/>
    </source>
</evidence>
<dbReference type="InterPro" id="IPR038729">
    <property type="entry name" value="Rad50/SbcC_AAA"/>
</dbReference>
<dbReference type="SUPFAM" id="SSF52540">
    <property type="entry name" value="P-loop containing nucleoside triphosphate hydrolases"/>
    <property type="match status" value="1"/>
</dbReference>
<dbReference type="EMBL" id="JAUCGM010000516">
    <property type="protein sequence ID" value="MDM8563224.1"/>
    <property type="molecule type" value="Genomic_DNA"/>
</dbReference>
<dbReference type="PANTHER" id="PTHR32182">
    <property type="entry name" value="DNA REPLICATION AND REPAIR PROTEIN RECF"/>
    <property type="match status" value="1"/>
</dbReference>
<dbReference type="InterPro" id="IPR027417">
    <property type="entry name" value="P-loop_NTPase"/>
</dbReference>
<dbReference type="Pfam" id="PF13476">
    <property type="entry name" value="AAA_23"/>
    <property type="match status" value="1"/>
</dbReference>